<dbReference type="GO" id="GO:0061630">
    <property type="term" value="F:ubiquitin protein ligase activity"/>
    <property type="evidence" value="ECO:0007669"/>
    <property type="project" value="TreeGrafter"/>
</dbReference>
<dbReference type="GO" id="GO:0016235">
    <property type="term" value="C:aggresome"/>
    <property type="evidence" value="ECO:0007669"/>
    <property type="project" value="TreeGrafter"/>
</dbReference>
<evidence type="ECO:0000256" key="2">
    <source>
        <dbReference type="ARBA" id="ARBA00022490"/>
    </source>
</evidence>
<name>A0A1R2BSC6_9CILI</name>
<feature type="domain" description="B box-type" evidence="7">
    <location>
        <begin position="94"/>
        <end position="136"/>
    </location>
</feature>
<dbReference type="InterPro" id="IPR008974">
    <property type="entry name" value="TRAF-like"/>
</dbReference>
<evidence type="ECO:0000313" key="10">
    <source>
        <dbReference type="Proteomes" id="UP000187209"/>
    </source>
</evidence>
<organism evidence="9 10">
    <name type="scientific">Stentor coeruleus</name>
    <dbReference type="NCBI Taxonomy" id="5963"/>
    <lineage>
        <taxon>Eukaryota</taxon>
        <taxon>Sar</taxon>
        <taxon>Alveolata</taxon>
        <taxon>Ciliophora</taxon>
        <taxon>Postciliodesmatophora</taxon>
        <taxon>Heterotrichea</taxon>
        <taxon>Heterotrichida</taxon>
        <taxon>Stentoridae</taxon>
        <taxon>Stentor</taxon>
    </lineage>
</organism>
<dbReference type="GO" id="GO:0031625">
    <property type="term" value="F:ubiquitin protein ligase binding"/>
    <property type="evidence" value="ECO:0007669"/>
    <property type="project" value="TreeGrafter"/>
</dbReference>
<comment type="subcellular location">
    <subcellularLocation>
        <location evidence="1">Cytoplasm</location>
    </subcellularLocation>
</comment>
<keyword evidence="4" id="KW-0863">Zinc-finger</keyword>
<dbReference type="GO" id="GO:0005778">
    <property type="term" value="C:peroxisomal membrane"/>
    <property type="evidence" value="ECO:0007669"/>
    <property type="project" value="TreeGrafter"/>
</dbReference>
<reference evidence="9 10" key="1">
    <citation type="submission" date="2016-11" db="EMBL/GenBank/DDBJ databases">
        <title>The macronuclear genome of Stentor coeruleus: a giant cell with tiny introns.</title>
        <authorList>
            <person name="Slabodnick M."/>
            <person name="Ruby J.G."/>
            <person name="Reiff S.B."/>
            <person name="Swart E.C."/>
            <person name="Gosai S."/>
            <person name="Prabakaran S."/>
            <person name="Witkowska E."/>
            <person name="Larue G.E."/>
            <person name="Fisher S."/>
            <person name="Freeman R.M."/>
            <person name="Gunawardena J."/>
            <person name="Chu W."/>
            <person name="Stover N.A."/>
            <person name="Gregory B.D."/>
            <person name="Nowacki M."/>
            <person name="Derisi J."/>
            <person name="Roy S.W."/>
            <person name="Marshall W.F."/>
            <person name="Sood P."/>
        </authorList>
    </citation>
    <scope>NUCLEOTIDE SEQUENCE [LARGE SCALE GENOMIC DNA]</scope>
    <source>
        <strain evidence="9">WM001</strain>
    </source>
</reference>
<dbReference type="EMBL" id="MPUH01000458">
    <property type="protein sequence ID" value="OMJ79708.1"/>
    <property type="molecule type" value="Genomic_DNA"/>
</dbReference>
<dbReference type="GO" id="GO:0006513">
    <property type="term" value="P:protein monoubiquitination"/>
    <property type="evidence" value="ECO:0007669"/>
    <property type="project" value="TreeGrafter"/>
</dbReference>
<keyword evidence="3" id="KW-0479">Metal-binding</keyword>
<dbReference type="InterPro" id="IPR000315">
    <property type="entry name" value="Znf_B-box"/>
</dbReference>
<dbReference type="SUPFAM" id="SSF49599">
    <property type="entry name" value="TRAF domain-like"/>
    <property type="match status" value="1"/>
</dbReference>
<keyword evidence="2" id="KW-0963">Cytoplasm</keyword>
<dbReference type="GO" id="GO:0070842">
    <property type="term" value="P:aggresome assembly"/>
    <property type="evidence" value="ECO:0007669"/>
    <property type="project" value="TreeGrafter"/>
</dbReference>
<dbReference type="PROSITE" id="PS50119">
    <property type="entry name" value="ZF_BBOX"/>
    <property type="match status" value="1"/>
</dbReference>
<dbReference type="SUPFAM" id="SSF57845">
    <property type="entry name" value="B-box zinc-binding domain"/>
    <property type="match status" value="1"/>
</dbReference>
<dbReference type="GO" id="GO:0005164">
    <property type="term" value="F:tumor necrosis factor receptor binding"/>
    <property type="evidence" value="ECO:0007669"/>
    <property type="project" value="TreeGrafter"/>
</dbReference>
<feature type="domain" description="RING-type" evidence="6">
    <location>
        <begin position="25"/>
        <end position="64"/>
    </location>
</feature>
<dbReference type="SMART" id="SM00061">
    <property type="entry name" value="MATH"/>
    <property type="match status" value="1"/>
</dbReference>
<dbReference type="OrthoDB" id="293662at2759"/>
<dbReference type="PANTHER" id="PTHR36754:SF2">
    <property type="entry name" value="E3 UBIQUITIN-PROTEIN LIGASE TRIM37"/>
    <property type="match status" value="1"/>
</dbReference>
<dbReference type="PANTHER" id="PTHR36754">
    <property type="entry name" value="E3 UBIQUITIN-PROTEIN LIGASE TRIM37"/>
    <property type="match status" value="1"/>
</dbReference>
<dbReference type="AlphaFoldDB" id="A0A1R2BSC6"/>
<dbReference type="InterPro" id="IPR001841">
    <property type="entry name" value="Znf_RING"/>
</dbReference>
<evidence type="ECO:0000256" key="4">
    <source>
        <dbReference type="PROSITE-ProRule" id="PRU00024"/>
    </source>
</evidence>
<dbReference type="GO" id="GO:0008270">
    <property type="term" value="F:zinc ion binding"/>
    <property type="evidence" value="ECO:0007669"/>
    <property type="project" value="UniProtKB-KW"/>
</dbReference>
<dbReference type="PROSITE" id="PS50089">
    <property type="entry name" value="ZF_RING_2"/>
    <property type="match status" value="1"/>
</dbReference>
<dbReference type="InterPro" id="IPR002083">
    <property type="entry name" value="MATH/TRAF_dom"/>
</dbReference>
<dbReference type="InterPro" id="IPR013083">
    <property type="entry name" value="Znf_RING/FYVE/PHD"/>
</dbReference>
<feature type="coiled-coil region" evidence="5">
    <location>
        <begin position="144"/>
        <end position="178"/>
    </location>
</feature>
<accession>A0A1R2BSC6</accession>
<dbReference type="Gene3D" id="3.30.160.60">
    <property type="entry name" value="Classic Zinc Finger"/>
    <property type="match status" value="1"/>
</dbReference>
<dbReference type="Proteomes" id="UP000187209">
    <property type="component" value="Unassembled WGS sequence"/>
</dbReference>
<evidence type="ECO:0000259" key="8">
    <source>
        <dbReference type="PROSITE" id="PS50144"/>
    </source>
</evidence>
<evidence type="ECO:0000256" key="5">
    <source>
        <dbReference type="SAM" id="Coils"/>
    </source>
</evidence>
<feature type="domain" description="MATH" evidence="8">
    <location>
        <begin position="280"/>
        <end position="404"/>
    </location>
</feature>
<protein>
    <recommendedName>
        <fullName evidence="11">MATH domain-containing protein</fullName>
    </recommendedName>
</protein>
<evidence type="ECO:0000259" key="7">
    <source>
        <dbReference type="PROSITE" id="PS50119"/>
    </source>
</evidence>
<dbReference type="Gene3D" id="2.60.210.10">
    <property type="entry name" value="Apoptosis, Tumor Necrosis Factor Receptor Associated Protein 2, Chain A"/>
    <property type="match status" value="1"/>
</dbReference>
<keyword evidence="4" id="KW-0862">Zinc</keyword>
<keyword evidence="10" id="KW-1185">Reference proteome</keyword>
<evidence type="ECO:0000313" key="9">
    <source>
        <dbReference type="EMBL" id="OMJ79708.1"/>
    </source>
</evidence>
<gene>
    <name evidence="9" type="ORF">SteCoe_20229</name>
</gene>
<evidence type="ECO:0008006" key="11">
    <source>
        <dbReference type="Google" id="ProtNLM"/>
    </source>
</evidence>
<proteinExistence type="predicted"/>
<evidence type="ECO:0000256" key="1">
    <source>
        <dbReference type="ARBA" id="ARBA00004496"/>
    </source>
</evidence>
<comment type="caution">
    <text evidence="9">The sequence shown here is derived from an EMBL/GenBank/DDBJ whole genome shotgun (WGS) entry which is preliminary data.</text>
</comment>
<dbReference type="InterPro" id="IPR053003">
    <property type="entry name" value="TRIM_RBCC_E3_ubiq-ligases"/>
</dbReference>
<evidence type="ECO:0000256" key="3">
    <source>
        <dbReference type="ARBA" id="ARBA00022723"/>
    </source>
</evidence>
<dbReference type="Pfam" id="PF22486">
    <property type="entry name" value="MATH_2"/>
    <property type="match status" value="1"/>
</dbReference>
<dbReference type="PROSITE" id="PS50144">
    <property type="entry name" value="MATH"/>
    <property type="match status" value="1"/>
</dbReference>
<dbReference type="GO" id="GO:0051865">
    <property type="term" value="P:protein autoubiquitination"/>
    <property type="evidence" value="ECO:0007669"/>
    <property type="project" value="TreeGrafter"/>
</dbReference>
<keyword evidence="5" id="KW-0175">Coiled coil</keyword>
<dbReference type="Gene3D" id="3.30.40.10">
    <property type="entry name" value="Zinc/RING finger domain, C3HC4 (zinc finger)"/>
    <property type="match status" value="1"/>
</dbReference>
<dbReference type="Pfam" id="PF00643">
    <property type="entry name" value="zf-B_box"/>
    <property type="match status" value="1"/>
</dbReference>
<sequence>MASPQNPESPRLAYREPPLTEILSCFICKDKPKDHRMCPNCSKLFCKNCIQAKLHKLQKCPSCKIPLIKDALVECRFLKPLIEYFEVAKDQDLDFIEKCSIHNTELGYYCITCSQAICADCAILTTTHKGHNFERLSSIYQVHHDLITKELVLLKDRIEELTDTLAEIDLKIKIIDKKALEHKGKLSLALDSMQERLDFQLQESLQGLYDIKEQVYEEISSLEQILEKVEHKNSRESEISVIKTSASLLKEIKDASEKPCKEFEILNLMPEFYSELAPEYIGSIFIVHDYKKLKSEKEIIFSEHLCVNTTVWRLKIYPNGNGAARGNYISIFLELVKGRRESIKYEYKIEMINHNNSDMDLSREFMSDFEEGECWGYNRFFRLDLLEEEGYIDSLGCLVIKYYVRPFGYIQLVQDQKDYISHLIKKKDLTEKKVQELTLKLQNYENIPITPQKSQEINEGTLRKSYIEIDSAKIDKINIESQIPPHHADQQINLPDFTED</sequence>
<evidence type="ECO:0000259" key="6">
    <source>
        <dbReference type="PROSITE" id="PS50089"/>
    </source>
</evidence>
<dbReference type="SUPFAM" id="SSF57850">
    <property type="entry name" value="RING/U-box"/>
    <property type="match status" value="1"/>
</dbReference>